<evidence type="ECO:0000256" key="2">
    <source>
        <dbReference type="SAM" id="SignalP"/>
    </source>
</evidence>
<dbReference type="CDD" id="cd00603">
    <property type="entry name" value="IPT_PCSR"/>
    <property type="match status" value="1"/>
</dbReference>
<evidence type="ECO:0000313" key="5">
    <source>
        <dbReference type="Proteomes" id="UP000560658"/>
    </source>
</evidence>
<gene>
    <name evidence="4" type="ORF">GGR06_002568</name>
</gene>
<reference evidence="4" key="1">
    <citation type="submission" date="2020-08" db="EMBL/GenBank/DDBJ databases">
        <title>Genomic Encyclopedia of Type Strains, Phase IV (KMG-IV): sequencing the most valuable type-strain genomes for metagenomic binning, comparative biology and taxonomic classification.</title>
        <authorList>
            <person name="Goeker M."/>
        </authorList>
    </citation>
    <scope>NUCLEOTIDE SEQUENCE [LARGE SCALE GENOMIC DNA]</scope>
    <source>
        <strain evidence="4">DSM 105720</strain>
    </source>
</reference>
<feature type="signal peptide" evidence="2">
    <location>
        <begin position="1"/>
        <end position="22"/>
    </location>
</feature>
<dbReference type="AlphaFoldDB" id="A0A840CY16"/>
<dbReference type="PROSITE" id="PS51257">
    <property type="entry name" value="PROKAR_LIPOPROTEIN"/>
    <property type="match status" value="1"/>
</dbReference>
<dbReference type="PANTHER" id="PTHR31341">
    <property type="entry name" value="IPT/TIG DOMAIN-CONTAINING PROTEIN-RELATED-RELATED"/>
    <property type="match status" value="1"/>
</dbReference>
<proteinExistence type="predicted"/>
<evidence type="ECO:0000256" key="1">
    <source>
        <dbReference type="ARBA" id="ARBA00023180"/>
    </source>
</evidence>
<evidence type="ECO:0000259" key="3">
    <source>
        <dbReference type="SMART" id="SM00429"/>
    </source>
</evidence>
<dbReference type="RefSeq" id="WP_158332217.1">
    <property type="nucleotide sequence ID" value="NZ_JACIER010000010.1"/>
</dbReference>
<dbReference type="InterPro" id="IPR002909">
    <property type="entry name" value="IPT_dom"/>
</dbReference>
<dbReference type="SMART" id="SM00429">
    <property type="entry name" value="IPT"/>
    <property type="match status" value="5"/>
</dbReference>
<keyword evidence="5" id="KW-1185">Reference proteome</keyword>
<comment type="caution">
    <text evidence="4">The sequence shown here is derived from an EMBL/GenBank/DDBJ whole genome shotgun (WGS) entry which is preliminary data.</text>
</comment>
<name>A0A840CY16_9BACE</name>
<dbReference type="CDD" id="cd00102">
    <property type="entry name" value="IPT"/>
    <property type="match status" value="1"/>
</dbReference>
<feature type="domain" description="IPT/TIG" evidence="3">
    <location>
        <begin position="205"/>
        <end position="301"/>
    </location>
</feature>
<dbReference type="InterPro" id="IPR052014">
    <property type="entry name" value="Dictyostelium_Tiger"/>
</dbReference>
<dbReference type="Pfam" id="PF01833">
    <property type="entry name" value="TIG"/>
    <property type="match status" value="4"/>
</dbReference>
<feature type="domain" description="IPT/TIG" evidence="3">
    <location>
        <begin position="119"/>
        <end position="203"/>
    </location>
</feature>
<accession>A0A840CY16</accession>
<dbReference type="SUPFAM" id="SSF81296">
    <property type="entry name" value="E set domains"/>
    <property type="match status" value="3"/>
</dbReference>
<sequence length="673" mass="72216">MKKLYNYVLPVLLLVFAVSCDGDNEEVVNIINQDPVVTVTEVSPNKGYEDNEFTVKGTNFGIIASDVKVYVGSSELEIVSCEDEAITVRVPQGATAGRISVVVYGQKVDTQLMYDVLGNPGVVKIEPVYGFVGDEITFKGHDLGVSSTFYNLLFAGKAEAALFSSEPTVDSFVVKVPNGAESGEITLTITDKPVNLPVPFTVLQHATLDKLSLETGFAGSQVTITGTNLNPEILASEGLELEGIRVFFKKGKKDEPVAAEVVGDPTNTEIKVKVPADLVAGEYAVTVSTSFETIEKTLTYTVLPTPGVTGISVQKGYINAEVAISGTNFGTNADHIKVFFDEMECSSVKLNKSGNIVVNVPKGVTPSENVVIRLVIMDTEIPMGKYGTFNVLQTPEISSVQSSYVYPYGTLVEVGEEITLIGHDFDTNKNNVSVTFDGVTAPAEITNITSTKITVKVPNGFNAGKVTAVFTDIDEPVISDKELALLPANGDITKYVLKNSVQPFQGAGFAGAEWDRDGLHDWEKTDIQNNGGLQYPSITGGRDSNGCIALHQWGKRNNKNGKMWQKTSLPKGKYRIGLDGISLGKSSGYSNAAFVVCKGTEASDIPGYDNGNWIAGQTGVKGEIAMTIGHQASETLNLNLTENLDHLIVGFVVWADNTVWATFTSVTVHLVTE</sequence>
<feature type="chain" id="PRO_5032319909" description="IPT/TIG domain-containing protein" evidence="2">
    <location>
        <begin position="23"/>
        <end position="673"/>
    </location>
</feature>
<dbReference type="InterPro" id="IPR014756">
    <property type="entry name" value="Ig_E-set"/>
</dbReference>
<dbReference type="Gene3D" id="2.60.40.10">
    <property type="entry name" value="Immunoglobulins"/>
    <property type="match status" value="5"/>
</dbReference>
<dbReference type="EMBL" id="JACIER010000010">
    <property type="protein sequence ID" value="MBB4044770.1"/>
    <property type="molecule type" value="Genomic_DNA"/>
</dbReference>
<keyword evidence="2" id="KW-0732">Signal</keyword>
<feature type="domain" description="IPT/TIG" evidence="3">
    <location>
        <begin position="305"/>
        <end position="392"/>
    </location>
</feature>
<feature type="domain" description="IPT/TIG" evidence="3">
    <location>
        <begin position="394"/>
        <end position="486"/>
    </location>
</feature>
<evidence type="ECO:0000313" key="4">
    <source>
        <dbReference type="EMBL" id="MBB4044770.1"/>
    </source>
</evidence>
<dbReference type="Proteomes" id="UP000560658">
    <property type="component" value="Unassembled WGS sequence"/>
</dbReference>
<dbReference type="InterPro" id="IPR013783">
    <property type="entry name" value="Ig-like_fold"/>
</dbReference>
<dbReference type="InterPro" id="IPR032181">
    <property type="entry name" value="DUF5013"/>
</dbReference>
<protein>
    <recommendedName>
        <fullName evidence="3">IPT/TIG domain-containing protein</fullName>
    </recommendedName>
</protein>
<organism evidence="4 5">
    <name type="scientific">Bacteroides reticulotermitis</name>
    <dbReference type="NCBI Taxonomy" id="1133319"/>
    <lineage>
        <taxon>Bacteria</taxon>
        <taxon>Pseudomonadati</taxon>
        <taxon>Bacteroidota</taxon>
        <taxon>Bacteroidia</taxon>
        <taxon>Bacteroidales</taxon>
        <taxon>Bacteroidaceae</taxon>
        <taxon>Bacteroides</taxon>
    </lineage>
</organism>
<keyword evidence="1" id="KW-0325">Glycoprotein</keyword>
<dbReference type="Pfam" id="PF16405">
    <property type="entry name" value="DUF5013"/>
    <property type="match status" value="1"/>
</dbReference>
<feature type="domain" description="IPT/TIG" evidence="3">
    <location>
        <begin position="34"/>
        <end position="117"/>
    </location>
</feature>